<comment type="caution">
    <text evidence="5">The sequence shown here is derived from an EMBL/GenBank/DDBJ whole genome shotgun (WGS) entry which is preliminary data.</text>
</comment>
<dbReference type="SUPFAM" id="SSF103088">
    <property type="entry name" value="OmpA-like"/>
    <property type="match status" value="1"/>
</dbReference>
<sequence>MSFAGFNWSYASQTDTKGTATVEVTADENLSNVKVKIRGSDGTEVDKTINVKAGKSTKVTWTQKGKQVEYEIRIEASESFTTGSFEVQRPIAGGTQGALALQSSREDIVDDQKIRYKTPFTLSSHELQVFNTDGDMIVDETVTDKVINAGESFEMSWRTADEVFMIKVTGSDDTGYSATDSRVPWSVHIPHTEVNFDSGKYNIKPDEEWKVAEAFAVLVHELDHLEKANKAIDDLDPANKTSADDITVQLYIVGYTDTVGNSADNKKLSENRAKAIAQYFVDKGAWCEIHYAGMGESGLAVNTGDSVDEVRNRRALYILSPETPAGGGQVPGGGAWKRLAEARPRMMQKLPPLPDAYIKYKEEQRQAREAKFGVGSSGKISNGDGDSDDSGGSGDSDSWDGGSDDGGGDSGSSSGSGSSSDGPPAVDGEPGATKQGCAVEQPAGGAGLGLLAGLFGVLGLRRRRRQLG</sequence>
<dbReference type="GO" id="GO:0016020">
    <property type="term" value="C:membrane"/>
    <property type="evidence" value="ECO:0007669"/>
    <property type="project" value="UniProtKB-UniRule"/>
</dbReference>
<dbReference type="CDD" id="cd07185">
    <property type="entry name" value="OmpA_C-like"/>
    <property type="match status" value="1"/>
</dbReference>
<evidence type="ECO:0000313" key="5">
    <source>
        <dbReference type="EMBL" id="KIG19081.1"/>
    </source>
</evidence>
<name>A0A0C2D7E3_9BACT</name>
<dbReference type="Pfam" id="PF00691">
    <property type="entry name" value="OmpA"/>
    <property type="match status" value="1"/>
</dbReference>
<evidence type="ECO:0000313" key="6">
    <source>
        <dbReference type="Proteomes" id="UP000031599"/>
    </source>
</evidence>
<organism evidence="5 6">
    <name type="scientific">Enhygromyxa salina</name>
    <dbReference type="NCBI Taxonomy" id="215803"/>
    <lineage>
        <taxon>Bacteria</taxon>
        <taxon>Pseudomonadati</taxon>
        <taxon>Myxococcota</taxon>
        <taxon>Polyangia</taxon>
        <taxon>Nannocystales</taxon>
        <taxon>Nannocystaceae</taxon>
        <taxon>Enhygromyxa</taxon>
    </lineage>
</organism>
<keyword evidence="3" id="KW-1133">Transmembrane helix</keyword>
<dbReference type="Gene3D" id="3.30.1330.60">
    <property type="entry name" value="OmpA-like domain"/>
    <property type="match status" value="1"/>
</dbReference>
<evidence type="ECO:0000259" key="4">
    <source>
        <dbReference type="PROSITE" id="PS51123"/>
    </source>
</evidence>
<dbReference type="Proteomes" id="UP000031599">
    <property type="component" value="Unassembled WGS sequence"/>
</dbReference>
<reference evidence="5 6" key="1">
    <citation type="submission" date="2014-12" db="EMBL/GenBank/DDBJ databases">
        <title>Genome assembly of Enhygromyxa salina DSM 15201.</title>
        <authorList>
            <person name="Sharma G."/>
            <person name="Subramanian S."/>
        </authorList>
    </citation>
    <scope>NUCLEOTIDE SEQUENCE [LARGE SCALE GENOMIC DNA]</scope>
    <source>
        <strain evidence="5 6">DSM 15201</strain>
    </source>
</reference>
<dbReference type="AlphaFoldDB" id="A0A0C2D7E3"/>
<feature type="transmembrane region" description="Helical" evidence="3">
    <location>
        <begin position="443"/>
        <end position="460"/>
    </location>
</feature>
<protein>
    <submittedName>
        <fullName evidence="5">OmpA family protein</fullName>
    </submittedName>
</protein>
<dbReference type="InterPro" id="IPR006665">
    <property type="entry name" value="OmpA-like"/>
</dbReference>
<evidence type="ECO:0000256" key="3">
    <source>
        <dbReference type="SAM" id="Phobius"/>
    </source>
</evidence>
<dbReference type="InterPro" id="IPR036737">
    <property type="entry name" value="OmpA-like_sf"/>
</dbReference>
<gene>
    <name evidence="5" type="ORF">DB30_05985</name>
</gene>
<accession>A0A0C2D7E3</accession>
<dbReference type="EMBL" id="JMCC02000006">
    <property type="protein sequence ID" value="KIG19081.1"/>
    <property type="molecule type" value="Genomic_DNA"/>
</dbReference>
<feature type="domain" description="OmpA-like" evidence="4">
    <location>
        <begin position="183"/>
        <end position="323"/>
    </location>
</feature>
<dbReference type="PROSITE" id="PS51123">
    <property type="entry name" value="OMPA_2"/>
    <property type="match status" value="1"/>
</dbReference>
<feature type="compositionally biased region" description="Low complexity" evidence="2">
    <location>
        <begin position="411"/>
        <end position="422"/>
    </location>
</feature>
<evidence type="ECO:0000256" key="2">
    <source>
        <dbReference type="SAM" id="MobiDB-lite"/>
    </source>
</evidence>
<evidence type="ECO:0000256" key="1">
    <source>
        <dbReference type="PROSITE-ProRule" id="PRU00473"/>
    </source>
</evidence>
<proteinExistence type="predicted"/>
<keyword evidence="1 3" id="KW-0472">Membrane</keyword>
<feature type="region of interest" description="Disordered" evidence="2">
    <location>
        <begin position="368"/>
        <end position="443"/>
    </location>
</feature>
<keyword evidence="3" id="KW-0812">Transmembrane</keyword>